<evidence type="ECO:0000313" key="1">
    <source>
        <dbReference type="EMBL" id="JAS03791.1"/>
    </source>
</evidence>
<dbReference type="EMBL" id="GELH01000482">
    <property type="protein sequence ID" value="JAS03790.1"/>
    <property type="molecule type" value="Transcribed_RNA"/>
</dbReference>
<organism evidence="1">
    <name type="scientific">Pinctada fucata</name>
    <name type="common">Akoya pearl oyster</name>
    <name type="synonym">Pinctada imbricata fucata</name>
    <dbReference type="NCBI Taxonomy" id="50426"/>
    <lineage>
        <taxon>Eukaryota</taxon>
        <taxon>Metazoa</taxon>
        <taxon>Spiralia</taxon>
        <taxon>Lophotrochozoa</taxon>
        <taxon>Mollusca</taxon>
        <taxon>Bivalvia</taxon>
        <taxon>Autobranchia</taxon>
        <taxon>Pteriomorphia</taxon>
        <taxon>Pterioida</taxon>
        <taxon>Pterioidea</taxon>
        <taxon>Pteriidae</taxon>
        <taxon>Pinctada</taxon>
    </lineage>
</organism>
<dbReference type="EMBL" id="GELH01000481">
    <property type="protein sequence ID" value="JAS03791.1"/>
    <property type="molecule type" value="Transcribed_RNA"/>
</dbReference>
<name>A0A194APT5_PINFU</name>
<accession>A0A194APT5</accession>
<reference evidence="1" key="1">
    <citation type="submission" date="2016-03" db="EMBL/GenBank/DDBJ databases">
        <authorList>
            <person name="Ploux O."/>
        </authorList>
    </citation>
    <scope>NUCLEOTIDE SEQUENCE</scope>
    <source>
        <tissue evidence="1">Mantle</tissue>
    </source>
</reference>
<dbReference type="AlphaFoldDB" id="A0A194APT5"/>
<proteinExistence type="predicted"/>
<protein>
    <submittedName>
        <fullName evidence="1">Uncharacterized protein</fullName>
    </submittedName>
</protein>
<sequence length="95" mass="10719">MNGLAFTCTGNLDIILKLTEHYSRTNVFHTLEVTRQKTAITGRKFSMAQCMLGLPRSSRTPNLVENDKSYLDEVSKPCICLVFCINYIKALESQS</sequence>